<dbReference type="InterPro" id="IPR052999">
    <property type="entry name" value="PTS1_Protein"/>
</dbReference>
<evidence type="ECO:0000313" key="2">
    <source>
        <dbReference type="EMBL" id="GAN07385.1"/>
    </source>
</evidence>
<name>A0A0C9LVU5_9FUNG</name>
<dbReference type="PANTHER" id="PTHR28180:SF2">
    <property type="entry name" value="PEROXISOMAL PROTEIN 2"/>
    <property type="match status" value="1"/>
</dbReference>
<feature type="domain" description="Carboxymuconolactone decarboxylase-like" evidence="1">
    <location>
        <begin position="155"/>
        <end position="222"/>
    </location>
</feature>
<dbReference type="InterPro" id="IPR003779">
    <property type="entry name" value="CMD-like"/>
</dbReference>
<accession>A0A0C9LVU5</accession>
<sequence length="232" mass="26133">MSVREILESIHYEQDIVNDIWYIVAAVVMSSVNKPEDVKHVYDIIAQRVYQKQDLSKEAKNKLMAAVVLKLREAILKSYIIIGFPKTINTLQQLANATPTDIKALLPDKPLRKEESWSDVQNERQRGRSLFGTIYERHTDKVIKNMYSTHPDLAQTALNQLYGPTLSETSVLNARETSLVTVAGLMITNVPLQLVGHSHGAIHNGATQQDIKHVQSIVTALGDYYRFPVAKL</sequence>
<dbReference type="SUPFAM" id="SSF69118">
    <property type="entry name" value="AhpD-like"/>
    <property type="match status" value="1"/>
</dbReference>
<reference evidence="2" key="1">
    <citation type="submission" date="2014-09" db="EMBL/GenBank/DDBJ databases">
        <title>Draft genome sequence of an oleaginous Mucoromycotina fungus Mucor ambiguus NBRC6742.</title>
        <authorList>
            <person name="Takeda I."/>
            <person name="Yamane N."/>
            <person name="Morita T."/>
            <person name="Tamano K."/>
            <person name="Machida M."/>
            <person name="Baker S."/>
            <person name="Koike H."/>
        </authorList>
    </citation>
    <scope>NUCLEOTIDE SEQUENCE</scope>
    <source>
        <strain evidence="2">NBRC 6742</strain>
    </source>
</reference>
<evidence type="ECO:0000259" key="1">
    <source>
        <dbReference type="Pfam" id="PF02627"/>
    </source>
</evidence>
<dbReference type="PANTHER" id="PTHR28180">
    <property type="entry name" value="CONSERVED MITOCHONDRIAL PROTEIN-RELATED"/>
    <property type="match status" value="1"/>
</dbReference>
<protein>
    <recommendedName>
        <fullName evidence="1">Carboxymuconolactone decarboxylase-like domain-containing protein</fullName>
    </recommendedName>
</protein>
<dbReference type="EMBL" id="DF836448">
    <property type="protein sequence ID" value="GAN07385.1"/>
    <property type="molecule type" value="Genomic_DNA"/>
</dbReference>
<dbReference type="Proteomes" id="UP000053815">
    <property type="component" value="Unassembled WGS sequence"/>
</dbReference>
<dbReference type="AlphaFoldDB" id="A0A0C9LVU5"/>
<dbReference type="GO" id="GO:0051920">
    <property type="term" value="F:peroxiredoxin activity"/>
    <property type="evidence" value="ECO:0007669"/>
    <property type="project" value="InterPro"/>
</dbReference>
<proteinExistence type="predicted"/>
<evidence type="ECO:0000313" key="3">
    <source>
        <dbReference type="Proteomes" id="UP000053815"/>
    </source>
</evidence>
<dbReference type="Pfam" id="PF02627">
    <property type="entry name" value="CMD"/>
    <property type="match status" value="1"/>
</dbReference>
<dbReference type="InterPro" id="IPR029032">
    <property type="entry name" value="AhpD-like"/>
</dbReference>
<dbReference type="Gene3D" id="1.20.1290.10">
    <property type="entry name" value="AhpD-like"/>
    <property type="match status" value="1"/>
</dbReference>
<dbReference type="OrthoDB" id="5537330at2759"/>
<keyword evidence="3" id="KW-1185">Reference proteome</keyword>
<organism evidence="2">
    <name type="scientific">Mucor ambiguus</name>
    <dbReference type="NCBI Taxonomy" id="91626"/>
    <lineage>
        <taxon>Eukaryota</taxon>
        <taxon>Fungi</taxon>
        <taxon>Fungi incertae sedis</taxon>
        <taxon>Mucoromycota</taxon>
        <taxon>Mucoromycotina</taxon>
        <taxon>Mucoromycetes</taxon>
        <taxon>Mucorales</taxon>
        <taxon>Mucorineae</taxon>
        <taxon>Mucoraceae</taxon>
        <taxon>Mucor</taxon>
    </lineage>
</organism>
<gene>
    <name evidence="2" type="ORF">MAM1_0159d06882</name>
</gene>
<dbReference type="STRING" id="91626.A0A0C9LVU5"/>